<sequence length="34" mass="3815">MVHKDMKKAAALRFNISVAATIHLLIEISWHPDG</sequence>
<gene>
    <name evidence="1" type="ORF">AF91_01255</name>
</gene>
<dbReference type="KEGG" id="lpq:AF91_01255"/>
<proteinExistence type="predicted"/>
<dbReference type="AlphaFoldDB" id="A0A806LHV8"/>
<dbReference type="Proteomes" id="UP000019441">
    <property type="component" value="Chromosome"/>
</dbReference>
<accession>A0A806LHV8</accession>
<reference evidence="1 2" key="1">
    <citation type="journal article" date="2014" name="Genome Announc.">
        <title>Whole Genome Sequence of the Probiotic Strain Lactobacillus paracasei N1115, Isolated from Traditional Chinese Fermented Milk.</title>
        <authorList>
            <person name="Wang S."/>
            <person name="Zhu H."/>
            <person name="He F."/>
            <person name="Luo Y."/>
            <person name="Kang Z."/>
            <person name="Lu C."/>
            <person name="Feng L."/>
            <person name="Lu X."/>
            <person name="Xue Y."/>
            <person name="Wang H."/>
        </authorList>
    </citation>
    <scope>NUCLEOTIDE SEQUENCE [LARGE SCALE GENOMIC DNA]</scope>
    <source>
        <strain evidence="1 2">N1115</strain>
    </source>
</reference>
<evidence type="ECO:0000313" key="1">
    <source>
        <dbReference type="EMBL" id="AHJ34395.1"/>
    </source>
</evidence>
<protein>
    <submittedName>
        <fullName evidence="1">Uncharacterized protein</fullName>
    </submittedName>
</protein>
<name>A0A806LHV8_LACPA</name>
<organism evidence="1 2">
    <name type="scientific">Lacticaseibacillus paracasei N1115</name>
    <dbReference type="NCBI Taxonomy" id="1446494"/>
    <lineage>
        <taxon>Bacteria</taxon>
        <taxon>Bacillati</taxon>
        <taxon>Bacillota</taxon>
        <taxon>Bacilli</taxon>
        <taxon>Lactobacillales</taxon>
        <taxon>Lactobacillaceae</taxon>
        <taxon>Lacticaseibacillus</taxon>
    </lineage>
</organism>
<dbReference type="EMBL" id="CP007122">
    <property type="protein sequence ID" value="AHJ34395.1"/>
    <property type="molecule type" value="Genomic_DNA"/>
</dbReference>
<evidence type="ECO:0000313" key="2">
    <source>
        <dbReference type="Proteomes" id="UP000019441"/>
    </source>
</evidence>